<evidence type="ECO:0000256" key="5">
    <source>
        <dbReference type="ARBA" id="ARBA00023004"/>
    </source>
</evidence>
<feature type="domain" description="Radical SAM core" evidence="7">
    <location>
        <begin position="60"/>
        <end position="270"/>
    </location>
</feature>
<dbReference type="InterPro" id="IPR027596">
    <property type="entry name" value="AmmeMemoSam_rS"/>
</dbReference>
<dbReference type="Proteomes" id="UP000036873">
    <property type="component" value="Unassembled WGS sequence"/>
</dbReference>
<dbReference type="InterPro" id="IPR007197">
    <property type="entry name" value="rSAM"/>
</dbReference>
<dbReference type="SFLD" id="SFLDG01101">
    <property type="entry name" value="Uncharacterised_Radical_SAM_Su"/>
    <property type="match status" value="1"/>
</dbReference>
<gene>
    <name evidence="8" type="ORF">AKG39_18090</name>
</gene>
<comment type="caution">
    <text evidence="8">The sequence shown here is derived from an EMBL/GenBank/DDBJ whole genome shotgun (WGS) entry which is preliminary data.</text>
</comment>
<evidence type="ECO:0000256" key="6">
    <source>
        <dbReference type="ARBA" id="ARBA00023014"/>
    </source>
</evidence>
<dbReference type="OrthoDB" id="9787830at2"/>
<dbReference type="Pfam" id="PF04055">
    <property type="entry name" value="Radical_SAM"/>
    <property type="match status" value="1"/>
</dbReference>
<proteinExistence type="predicted"/>
<dbReference type="InterPro" id="IPR013785">
    <property type="entry name" value="Aldolase_TIM"/>
</dbReference>
<dbReference type="SUPFAM" id="SSF53807">
    <property type="entry name" value="Helical backbone' metal receptor"/>
    <property type="match status" value="1"/>
</dbReference>
<evidence type="ECO:0000256" key="4">
    <source>
        <dbReference type="ARBA" id="ARBA00022723"/>
    </source>
</evidence>
<dbReference type="Gene3D" id="3.40.50.1980">
    <property type="entry name" value="Nitrogenase molybdenum iron protein domain"/>
    <property type="match status" value="1"/>
</dbReference>
<organism evidence="8 9">
    <name type="scientific">Acetobacterium bakii</name>
    <dbReference type="NCBI Taxonomy" id="52689"/>
    <lineage>
        <taxon>Bacteria</taxon>
        <taxon>Bacillati</taxon>
        <taxon>Bacillota</taxon>
        <taxon>Clostridia</taxon>
        <taxon>Eubacteriales</taxon>
        <taxon>Eubacteriaceae</taxon>
        <taxon>Acetobacterium</taxon>
    </lineage>
</organism>
<dbReference type="SUPFAM" id="SSF102114">
    <property type="entry name" value="Radical SAM enzymes"/>
    <property type="match status" value="1"/>
</dbReference>
<comment type="cofactor">
    <cofactor evidence="1">
        <name>[4Fe-4S] cluster</name>
        <dbReference type="ChEBI" id="CHEBI:49883"/>
    </cofactor>
</comment>
<dbReference type="EMBL" id="LGYO01000067">
    <property type="protein sequence ID" value="KNZ40308.1"/>
    <property type="molecule type" value="Genomic_DNA"/>
</dbReference>
<keyword evidence="6" id="KW-0411">Iron-sulfur</keyword>
<dbReference type="SFLD" id="SFLDS00029">
    <property type="entry name" value="Radical_SAM"/>
    <property type="match status" value="1"/>
</dbReference>
<evidence type="ECO:0000256" key="2">
    <source>
        <dbReference type="ARBA" id="ARBA00022485"/>
    </source>
</evidence>
<keyword evidence="2" id="KW-0004">4Fe-4S</keyword>
<dbReference type="Gene3D" id="3.20.20.70">
    <property type="entry name" value="Aldolase class I"/>
    <property type="match status" value="1"/>
</dbReference>
<dbReference type="InterPro" id="IPR002491">
    <property type="entry name" value="ABC_transptr_periplasmic_BD"/>
</dbReference>
<dbReference type="GO" id="GO:0046872">
    <property type="term" value="F:metal ion binding"/>
    <property type="evidence" value="ECO:0007669"/>
    <property type="project" value="UniProtKB-KW"/>
</dbReference>
<keyword evidence="3" id="KW-0949">S-adenosyl-L-methionine</keyword>
<dbReference type="GO" id="GO:0051539">
    <property type="term" value="F:4 iron, 4 sulfur cluster binding"/>
    <property type="evidence" value="ECO:0007669"/>
    <property type="project" value="UniProtKB-KW"/>
</dbReference>
<dbReference type="Gene3D" id="1.20.58.2180">
    <property type="match status" value="1"/>
</dbReference>
<dbReference type="STRING" id="52689.AKG39_18090"/>
<accession>A0A0L6TVM3</accession>
<dbReference type="PROSITE" id="PS51918">
    <property type="entry name" value="RADICAL_SAM"/>
    <property type="match status" value="1"/>
</dbReference>
<reference evidence="9" key="1">
    <citation type="submission" date="2015-07" db="EMBL/GenBank/DDBJ databases">
        <title>Draft genome sequence of Acetobacterium bakii DSM 8293, a potential psychrophilic chemical producer through syngas fermentation.</title>
        <authorList>
            <person name="Song Y."/>
            <person name="Hwang S."/>
            <person name="Cho B.-K."/>
        </authorList>
    </citation>
    <scope>NUCLEOTIDE SEQUENCE [LARGE SCALE GENOMIC DNA]</scope>
    <source>
        <strain evidence="9">DSM 8239</strain>
    </source>
</reference>
<dbReference type="RefSeq" id="WP_050741807.1">
    <property type="nucleotide sequence ID" value="NZ_LGYO01000067.1"/>
</dbReference>
<sequence>MDNIQKVNHCYVCANECMIKDGSTGLCKKYTINNGELIETAPDKYLVVCGISIETMPMLHFHPKGKFLQITTTGCNFNCPGCISTILVQEIGQNSAALHHMTTEQIIEKAQKEQCIGISFLMNDPIASYFTFQNVAKKAKAADLLVGCSTNGYLTRKSAKIMAAYIDYVNIGLKGFSDEEYMICGAKSITPVLESIEIFYDAGIHIEVSCTYKKNDEKSVENFASWLNKSNYDIPLQIMRYIPLEGADPALEPTIREAEQLAISLKKDLRYVYLFNSPGTEFLNTYCHHCGCLLIERDFYGPMGAKTRNILLDSDQKCPACQQSIPIKGLKQRAEYTEEAFEGGYPFTRGLDMIKAILIASGVDKISDVVSIWERMLTGKNMNNWHHDLQSIEKYILSIRKFAEYSGTEKKALELSTYMQSKYDEIQEKLKEVTSKPRVYYVMGKPLFCLKGERFENQLVEAAGGISVNKEVKGDGRPGMNISIQQLNELNPEVIFISSFLSNSIDDFYKECLTKGIKIKAVHSKRIYTHTYPNWDFGSPRWILGLMNIANILHPELFHFDMFEEAEYLYHEFYSTEFDAEKINLSFATPTSDWHWSDC</sequence>
<evidence type="ECO:0000313" key="8">
    <source>
        <dbReference type="EMBL" id="KNZ40308.1"/>
    </source>
</evidence>
<dbReference type="GO" id="GO:0003824">
    <property type="term" value="F:catalytic activity"/>
    <property type="evidence" value="ECO:0007669"/>
    <property type="project" value="InterPro"/>
</dbReference>
<dbReference type="AlphaFoldDB" id="A0A0L6TVM3"/>
<protein>
    <submittedName>
        <fullName evidence="8">Radical SAM protein</fullName>
    </submittedName>
</protein>
<evidence type="ECO:0000256" key="3">
    <source>
        <dbReference type="ARBA" id="ARBA00022691"/>
    </source>
</evidence>
<evidence type="ECO:0000313" key="9">
    <source>
        <dbReference type="Proteomes" id="UP000036873"/>
    </source>
</evidence>
<evidence type="ECO:0000259" key="7">
    <source>
        <dbReference type="PROSITE" id="PS51918"/>
    </source>
</evidence>
<dbReference type="PATRIC" id="fig|52689.4.peg.3313"/>
<keyword evidence="5" id="KW-0408">Iron</keyword>
<dbReference type="PANTHER" id="PTHR30352">
    <property type="entry name" value="PYRUVATE FORMATE-LYASE-ACTIVATING ENZYME"/>
    <property type="match status" value="1"/>
</dbReference>
<dbReference type="Pfam" id="PF01497">
    <property type="entry name" value="Peripla_BP_2"/>
    <property type="match status" value="1"/>
</dbReference>
<name>A0A0L6TVM3_9FIRM</name>
<evidence type="ECO:0000256" key="1">
    <source>
        <dbReference type="ARBA" id="ARBA00001966"/>
    </source>
</evidence>
<dbReference type="CDD" id="cd01335">
    <property type="entry name" value="Radical_SAM"/>
    <property type="match status" value="1"/>
</dbReference>
<keyword evidence="4" id="KW-0479">Metal-binding</keyword>
<dbReference type="InterPro" id="IPR034457">
    <property type="entry name" value="Organic_radical-activating"/>
</dbReference>
<dbReference type="InterPro" id="IPR058240">
    <property type="entry name" value="rSAM_sf"/>
</dbReference>
<dbReference type="PANTHER" id="PTHR30352:SF5">
    <property type="entry name" value="PYRUVATE FORMATE-LYASE 1-ACTIVATING ENZYME"/>
    <property type="match status" value="1"/>
</dbReference>
<keyword evidence="9" id="KW-1185">Reference proteome</keyword>